<keyword evidence="2" id="KW-1185">Reference proteome</keyword>
<sequence length="198" mass="21577">MVIFFRRIKENGGGSLAVTIDDRPSHSSVRYWWEIVVLDAHSPLASDSNNLNTSVTDSATEADDGRPQVRRGQLWLWNPSIALLSCQPAAACVRISRSPVWAAHCFKESARLGSIAASITGRRTGTPISQPGEFVPEESSNIASPKSLANSLGFAPPPISSPAELILACREPLRDRLLLLDPLWIIRKIAARGRQGEE</sequence>
<reference evidence="1 2" key="1">
    <citation type="submission" date="2014-02" db="EMBL/GenBank/DDBJ databases">
        <title>The genome sequence of Colletotrichum simmondsii CBS122122.</title>
        <authorList>
            <person name="Baroncelli R."/>
            <person name="Thon M.R."/>
        </authorList>
    </citation>
    <scope>NUCLEOTIDE SEQUENCE [LARGE SCALE GENOMIC DNA]</scope>
    <source>
        <strain evidence="1 2">CBS122122</strain>
    </source>
</reference>
<organism evidence="1 2">
    <name type="scientific">Colletotrichum simmondsii</name>
    <dbReference type="NCBI Taxonomy" id="703756"/>
    <lineage>
        <taxon>Eukaryota</taxon>
        <taxon>Fungi</taxon>
        <taxon>Dikarya</taxon>
        <taxon>Ascomycota</taxon>
        <taxon>Pezizomycotina</taxon>
        <taxon>Sordariomycetes</taxon>
        <taxon>Hypocreomycetidae</taxon>
        <taxon>Glomerellales</taxon>
        <taxon>Glomerellaceae</taxon>
        <taxon>Colletotrichum</taxon>
        <taxon>Colletotrichum acutatum species complex</taxon>
    </lineage>
</organism>
<comment type="caution">
    <text evidence="1">The sequence shown here is derived from an EMBL/GenBank/DDBJ whole genome shotgun (WGS) entry which is preliminary data.</text>
</comment>
<gene>
    <name evidence="1" type="ORF">CSIM01_08456</name>
</gene>
<evidence type="ECO:0000313" key="1">
    <source>
        <dbReference type="EMBL" id="KXH35549.1"/>
    </source>
</evidence>
<dbReference type="Proteomes" id="UP000070328">
    <property type="component" value="Unassembled WGS sequence"/>
</dbReference>
<dbReference type="AlphaFoldDB" id="A0A135SI39"/>
<name>A0A135SI39_9PEZI</name>
<proteinExistence type="predicted"/>
<protein>
    <submittedName>
        <fullName evidence="1">Uncharacterized protein</fullName>
    </submittedName>
</protein>
<evidence type="ECO:0000313" key="2">
    <source>
        <dbReference type="Proteomes" id="UP000070328"/>
    </source>
</evidence>
<dbReference type="EMBL" id="JFBX01000560">
    <property type="protein sequence ID" value="KXH35549.1"/>
    <property type="molecule type" value="Genomic_DNA"/>
</dbReference>
<accession>A0A135SI39</accession>